<dbReference type="AlphaFoldDB" id="A0A6L9MJL8"/>
<keyword evidence="5" id="KW-0547">Nucleotide-binding</keyword>
<evidence type="ECO:0000256" key="6">
    <source>
        <dbReference type="ARBA" id="ARBA00023134"/>
    </source>
</evidence>
<dbReference type="GO" id="GO:0005525">
    <property type="term" value="F:GTP binding"/>
    <property type="evidence" value="ECO:0007669"/>
    <property type="project" value="UniProtKB-KW"/>
</dbReference>
<dbReference type="Proteomes" id="UP000476332">
    <property type="component" value="Unassembled WGS sequence"/>
</dbReference>
<dbReference type="InterPro" id="IPR006375">
    <property type="entry name" value="Man1P_GuaTrfase/Man6P_Isoase"/>
</dbReference>
<comment type="caution">
    <text evidence="12">The sequence shown here is derived from an EMBL/GenBank/DDBJ whole genome shotgun (WGS) entry which is preliminary data.</text>
</comment>
<keyword evidence="12" id="KW-0413">Isomerase</keyword>
<evidence type="ECO:0000256" key="2">
    <source>
        <dbReference type="ARBA" id="ARBA00012387"/>
    </source>
</evidence>
<dbReference type="EMBL" id="JAAAMJ010000011">
    <property type="protein sequence ID" value="NDV87931.1"/>
    <property type="molecule type" value="Genomic_DNA"/>
</dbReference>
<protein>
    <recommendedName>
        <fullName evidence="2">mannose-1-phosphate guanylyltransferase</fullName>
        <ecNumber evidence="2">2.7.7.13</ecNumber>
    </recommendedName>
</protein>
<dbReference type="PANTHER" id="PTHR46390:SF1">
    <property type="entry name" value="MANNOSE-1-PHOSPHATE GUANYLYLTRANSFERASE"/>
    <property type="match status" value="1"/>
</dbReference>
<evidence type="ECO:0000313" key="12">
    <source>
        <dbReference type="EMBL" id="NDV87931.1"/>
    </source>
</evidence>
<organism evidence="12 13">
    <name type="scientific">Aurantimonas aggregata</name>
    <dbReference type="NCBI Taxonomy" id="2047720"/>
    <lineage>
        <taxon>Bacteria</taxon>
        <taxon>Pseudomonadati</taxon>
        <taxon>Pseudomonadota</taxon>
        <taxon>Alphaproteobacteria</taxon>
        <taxon>Hyphomicrobiales</taxon>
        <taxon>Aurantimonadaceae</taxon>
        <taxon>Aurantimonas</taxon>
    </lineage>
</organism>
<evidence type="ECO:0000259" key="11">
    <source>
        <dbReference type="Pfam" id="PF22640"/>
    </source>
</evidence>
<keyword evidence="6" id="KW-0342">GTP-binding</keyword>
<dbReference type="InterPro" id="IPR054566">
    <property type="entry name" value="ManC/GMP-like_b-helix"/>
</dbReference>
<sequence>MSDFDRHASITPIIMAGGSGTRLWPVSRETMPKQFITLMEDGRSTFQETLRRVTGPGFTRPIVVTGNDFRFVVAEQMKAAGVEGEIVLEPQRRDSAAAVAIGALMGFERDPESVCLVLAADHVVTGTEQFVANCTAAAKVAREGRIMTLGIVPTQPSTAYGYIECGTPLGVEGAFDIDRFVEKPDAAHAQEYVAQGFLWNGGNFLFRADTMLEELEAYAPEVLAASRAALAGGTRDLDFLRLDAAAFALAPKISIDYAVMEKTRRAGVMRATFGWSDIGSWDSIYDIKTADADGNVLEGPVSVLGTNGSLVRSEGPLTTVIGLKDVVVVALTDAVLVAAKSEAPRVKELVAQLQAQGYGEATDHLRIHRPWGWYQRIDIGDRFQVKHICVHPGGTLSLQRHHHRAEHWVVVHGTAQVTIDGVVKHYHENEAAYLPIGCTHRMHNPGKIDLKIIEVQVGSYTGEDDIVRIEDIYARS</sequence>
<dbReference type="FunFam" id="3.90.550.10:FF:000046">
    <property type="entry name" value="Mannose-1-phosphate guanylyltransferase (GDP)"/>
    <property type="match status" value="1"/>
</dbReference>
<dbReference type="InterPro" id="IPR014710">
    <property type="entry name" value="RmlC-like_jellyroll"/>
</dbReference>
<keyword evidence="3 12" id="KW-0808">Transferase</keyword>
<evidence type="ECO:0000256" key="8">
    <source>
        <dbReference type="RuleBase" id="RU004190"/>
    </source>
</evidence>
<accession>A0A6L9MJL8</accession>
<feature type="domain" description="Mannose-6-phosphate isomerase type II C-terminal" evidence="10">
    <location>
        <begin position="360"/>
        <end position="471"/>
    </location>
</feature>
<evidence type="ECO:0000256" key="7">
    <source>
        <dbReference type="ARBA" id="ARBA00047343"/>
    </source>
</evidence>
<keyword evidence="4 12" id="KW-0548">Nucleotidyltransferase</keyword>
<dbReference type="GO" id="GO:0009298">
    <property type="term" value="P:GDP-mannose biosynthetic process"/>
    <property type="evidence" value="ECO:0007669"/>
    <property type="project" value="TreeGrafter"/>
</dbReference>
<dbReference type="InterPro" id="IPR005835">
    <property type="entry name" value="NTP_transferase_dom"/>
</dbReference>
<evidence type="ECO:0000256" key="1">
    <source>
        <dbReference type="ARBA" id="ARBA00006115"/>
    </source>
</evidence>
<feature type="domain" description="MannoseP isomerase/GMP-like beta-helix" evidence="11">
    <location>
        <begin position="304"/>
        <end position="353"/>
    </location>
</feature>
<dbReference type="InterPro" id="IPR029044">
    <property type="entry name" value="Nucleotide-diphossugar_trans"/>
</dbReference>
<comment type="similarity">
    <text evidence="1 8">Belongs to the mannose-6-phosphate isomerase type 2 family.</text>
</comment>
<dbReference type="FunFam" id="2.60.120.10:FF:000032">
    <property type="entry name" value="Mannose-1-phosphate guanylyltransferase/mannose-6-phosphate isomerase"/>
    <property type="match status" value="1"/>
</dbReference>
<evidence type="ECO:0000256" key="5">
    <source>
        <dbReference type="ARBA" id="ARBA00022741"/>
    </source>
</evidence>
<dbReference type="RefSeq" id="WP_163044757.1">
    <property type="nucleotide sequence ID" value="NZ_JAAAMJ010000011.1"/>
</dbReference>
<dbReference type="NCBIfam" id="TIGR01479">
    <property type="entry name" value="GMP_PMI"/>
    <property type="match status" value="1"/>
</dbReference>
<dbReference type="Pfam" id="PF01050">
    <property type="entry name" value="MannoseP_isomer"/>
    <property type="match status" value="1"/>
</dbReference>
<feature type="domain" description="Nucleotidyl transferase" evidence="9">
    <location>
        <begin position="12"/>
        <end position="292"/>
    </location>
</feature>
<dbReference type="SUPFAM" id="SSF51182">
    <property type="entry name" value="RmlC-like cupins"/>
    <property type="match status" value="1"/>
</dbReference>
<proteinExistence type="inferred from homology"/>
<dbReference type="Pfam" id="PF22640">
    <property type="entry name" value="ManC_GMP_beta-helix"/>
    <property type="match status" value="1"/>
</dbReference>
<dbReference type="CDD" id="cd02509">
    <property type="entry name" value="GDP-M1P_Guanylyltransferase"/>
    <property type="match status" value="1"/>
</dbReference>
<dbReference type="InterPro" id="IPR051161">
    <property type="entry name" value="Mannose-6P_isomerase_type2"/>
</dbReference>
<dbReference type="InterPro" id="IPR011051">
    <property type="entry name" value="RmlC_Cupin_sf"/>
</dbReference>
<name>A0A6L9MJL8_9HYPH</name>
<evidence type="ECO:0000259" key="9">
    <source>
        <dbReference type="Pfam" id="PF00483"/>
    </source>
</evidence>
<evidence type="ECO:0000256" key="3">
    <source>
        <dbReference type="ARBA" id="ARBA00022679"/>
    </source>
</evidence>
<reference evidence="12 13" key="1">
    <citation type="submission" date="2020-01" db="EMBL/GenBank/DDBJ databases">
        <title>Genomes of bacteria type strains.</title>
        <authorList>
            <person name="Chen J."/>
            <person name="Zhu S."/>
            <person name="Chen J."/>
        </authorList>
    </citation>
    <scope>NUCLEOTIDE SEQUENCE [LARGE SCALE GENOMIC DNA]</scope>
    <source>
        <strain evidence="12 13">KCTC 52919</strain>
    </source>
</reference>
<dbReference type="InterPro" id="IPR001538">
    <property type="entry name" value="Man6P_isomerase-2_C"/>
</dbReference>
<dbReference type="Gene3D" id="2.60.120.10">
    <property type="entry name" value="Jelly Rolls"/>
    <property type="match status" value="1"/>
</dbReference>
<evidence type="ECO:0000313" key="13">
    <source>
        <dbReference type="Proteomes" id="UP000476332"/>
    </source>
</evidence>
<dbReference type="EC" id="2.7.7.13" evidence="2"/>
<dbReference type="GO" id="GO:0000271">
    <property type="term" value="P:polysaccharide biosynthetic process"/>
    <property type="evidence" value="ECO:0007669"/>
    <property type="project" value="InterPro"/>
</dbReference>
<dbReference type="Gene3D" id="3.90.550.10">
    <property type="entry name" value="Spore Coat Polysaccharide Biosynthesis Protein SpsA, Chain A"/>
    <property type="match status" value="1"/>
</dbReference>
<dbReference type="SUPFAM" id="SSF53448">
    <property type="entry name" value="Nucleotide-diphospho-sugar transferases"/>
    <property type="match status" value="1"/>
</dbReference>
<dbReference type="CDD" id="cd02213">
    <property type="entry name" value="cupin_PMI_typeII_C"/>
    <property type="match status" value="1"/>
</dbReference>
<dbReference type="PANTHER" id="PTHR46390">
    <property type="entry name" value="MANNOSE-1-PHOSPHATE GUANYLYLTRANSFERASE"/>
    <property type="match status" value="1"/>
</dbReference>
<comment type="catalytic activity">
    <reaction evidence="7">
        <text>alpha-D-mannose 1-phosphate + GTP + H(+) = GDP-alpha-D-mannose + diphosphate</text>
        <dbReference type="Rhea" id="RHEA:15229"/>
        <dbReference type="ChEBI" id="CHEBI:15378"/>
        <dbReference type="ChEBI" id="CHEBI:33019"/>
        <dbReference type="ChEBI" id="CHEBI:37565"/>
        <dbReference type="ChEBI" id="CHEBI:57527"/>
        <dbReference type="ChEBI" id="CHEBI:58409"/>
        <dbReference type="EC" id="2.7.7.13"/>
    </reaction>
</comment>
<gene>
    <name evidence="12" type="ORF">GTW51_14590</name>
</gene>
<dbReference type="InterPro" id="IPR049577">
    <property type="entry name" value="GMPP_N"/>
</dbReference>
<keyword evidence="13" id="KW-1185">Reference proteome</keyword>
<dbReference type="GO" id="GO:0016853">
    <property type="term" value="F:isomerase activity"/>
    <property type="evidence" value="ECO:0007669"/>
    <property type="project" value="UniProtKB-KW"/>
</dbReference>
<dbReference type="Pfam" id="PF00483">
    <property type="entry name" value="NTP_transferase"/>
    <property type="match status" value="1"/>
</dbReference>
<evidence type="ECO:0000259" key="10">
    <source>
        <dbReference type="Pfam" id="PF01050"/>
    </source>
</evidence>
<dbReference type="GO" id="GO:0004475">
    <property type="term" value="F:mannose-1-phosphate guanylyltransferase (GTP) activity"/>
    <property type="evidence" value="ECO:0007669"/>
    <property type="project" value="UniProtKB-EC"/>
</dbReference>
<evidence type="ECO:0000256" key="4">
    <source>
        <dbReference type="ARBA" id="ARBA00022695"/>
    </source>
</evidence>